<proteinExistence type="inferred from homology"/>
<reference evidence="8 9" key="1">
    <citation type="submission" date="2023-11" db="EMBL/GenBank/DDBJ databases">
        <title>Arctic aerobic anoxygenic photoheterotroph Sediminicoccus rosea KRV36 adapts its photosynthesis to long days of polar summer.</title>
        <authorList>
            <person name="Tomasch J."/>
            <person name="Kopejtka K."/>
            <person name="Bily T."/>
            <person name="Gardiner A.T."/>
            <person name="Gardian Z."/>
            <person name="Shivaramu S."/>
            <person name="Koblizek M."/>
            <person name="Engelhardt F."/>
            <person name="Kaftan D."/>
        </authorList>
    </citation>
    <scope>NUCLEOTIDE SEQUENCE [LARGE SCALE GENOMIC DNA]</scope>
    <source>
        <strain evidence="8 9">R-30</strain>
    </source>
</reference>
<dbReference type="PANTHER" id="PTHR32089">
    <property type="entry name" value="METHYL-ACCEPTING CHEMOTAXIS PROTEIN MCPB"/>
    <property type="match status" value="1"/>
</dbReference>
<evidence type="ECO:0000259" key="7">
    <source>
        <dbReference type="PROSITE" id="PS50885"/>
    </source>
</evidence>
<feature type="domain" description="HAMP" evidence="7">
    <location>
        <begin position="211"/>
        <end position="264"/>
    </location>
</feature>
<evidence type="ECO:0000256" key="5">
    <source>
        <dbReference type="SAM" id="Phobius"/>
    </source>
</evidence>
<evidence type="ECO:0000256" key="2">
    <source>
        <dbReference type="ARBA" id="ARBA00029447"/>
    </source>
</evidence>
<dbReference type="SUPFAM" id="SSF58104">
    <property type="entry name" value="Methyl-accepting chemotaxis protein (MCP) signaling domain"/>
    <property type="match status" value="1"/>
</dbReference>
<accession>A0ABZ0PNA0</accession>
<dbReference type="RefSeq" id="WP_318650750.1">
    <property type="nucleotide sequence ID" value="NZ_CP137852.1"/>
</dbReference>
<dbReference type="InterPro" id="IPR024478">
    <property type="entry name" value="HlyB_4HB_MCP"/>
</dbReference>
<dbReference type="SMART" id="SM00304">
    <property type="entry name" value="HAMP"/>
    <property type="match status" value="1"/>
</dbReference>
<dbReference type="PANTHER" id="PTHR32089:SF112">
    <property type="entry name" value="LYSOZYME-LIKE PROTEIN-RELATED"/>
    <property type="match status" value="1"/>
</dbReference>
<name>A0ABZ0PNA0_9PROT</name>
<keyword evidence="5" id="KW-1133">Transmembrane helix</keyword>
<evidence type="ECO:0000259" key="6">
    <source>
        <dbReference type="PROSITE" id="PS50111"/>
    </source>
</evidence>
<dbReference type="EMBL" id="CP137852">
    <property type="protein sequence ID" value="WPB86783.1"/>
    <property type="molecule type" value="Genomic_DNA"/>
</dbReference>
<dbReference type="PROSITE" id="PS50885">
    <property type="entry name" value="HAMP"/>
    <property type="match status" value="1"/>
</dbReference>
<feature type="domain" description="Methyl-accepting transducer" evidence="6">
    <location>
        <begin position="297"/>
        <end position="540"/>
    </location>
</feature>
<dbReference type="Gene3D" id="1.10.287.950">
    <property type="entry name" value="Methyl-accepting chemotaxis protein"/>
    <property type="match status" value="1"/>
</dbReference>
<sequence>MSFRRLSLANKLRAGLGGLLLLVTLLAGVALYVMRDMNHRAVDIQTNWLPSVVAVAGLNTAVLDLRRGELSAFTRSDAADRARVLETLPALVSRIGASLEAYRPLLAHPEEFRIFPGVERSLQDYLNGHRQMREALAAGDIARATALLGEGRAAVDRALQGLQELVRINAREAGAAADRASAAASLGRTLLVIVFAGIFAAGVAIAVLTARTITGRVMNISAALDRLSRRDYAFELKEVADQDELGHMARALDTCRDGLKEADRLAEAAAAEARAQAERTARVDQLVQGFEAQASEALSTVSSAATELSATAVALSETAGEGTRQATAVASSAGQTSANVQTVAASSEELASSIAEVARQVRHTASITGRATEAARETDNTVRGLAEAAAKIGDVVRLISDIAGQTNLLALNATIEAARAGDAGKGFAVVASEVKSLAGQTARATEQISQQIAAMQAETTRTVEAIAGIGRTIEELNETTAQVAAASEQQAAATLEIGRAVAEAAQGAEEASRGAAGMMDGAERTGGSARDVQGASAELAQQSERLRAQVDGFLRDIRAA</sequence>
<comment type="similarity">
    <text evidence="2">Belongs to the methyl-accepting chemotaxis (MCP) protein family.</text>
</comment>
<evidence type="ECO:0000313" key="8">
    <source>
        <dbReference type="EMBL" id="WPB86783.1"/>
    </source>
</evidence>
<dbReference type="PROSITE" id="PS50111">
    <property type="entry name" value="CHEMOTAXIS_TRANSDUC_2"/>
    <property type="match status" value="1"/>
</dbReference>
<dbReference type="Pfam" id="PF00015">
    <property type="entry name" value="MCPsignal"/>
    <property type="match status" value="1"/>
</dbReference>
<dbReference type="Gene3D" id="6.10.340.10">
    <property type="match status" value="1"/>
</dbReference>
<keyword evidence="5" id="KW-0472">Membrane</keyword>
<dbReference type="Pfam" id="PF12729">
    <property type="entry name" value="4HB_MCP_1"/>
    <property type="match status" value="1"/>
</dbReference>
<feature type="region of interest" description="Disordered" evidence="4">
    <location>
        <begin position="511"/>
        <end position="540"/>
    </location>
</feature>
<dbReference type="SMART" id="SM00283">
    <property type="entry name" value="MA"/>
    <property type="match status" value="1"/>
</dbReference>
<dbReference type="Proteomes" id="UP001305521">
    <property type="component" value="Chromosome"/>
</dbReference>
<keyword evidence="1 3" id="KW-0807">Transducer</keyword>
<keyword evidence="5" id="KW-0812">Transmembrane</keyword>
<dbReference type="InterPro" id="IPR004089">
    <property type="entry name" value="MCPsignal_dom"/>
</dbReference>
<evidence type="ECO:0000256" key="3">
    <source>
        <dbReference type="PROSITE-ProRule" id="PRU00284"/>
    </source>
</evidence>
<feature type="transmembrane region" description="Helical" evidence="5">
    <location>
        <begin position="189"/>
        <end position="210"/>
    </location>
</feature>
<evidence type="ECO:0000313" key="9">
    <source>
        <dbReference type="Proteomes" id="UP001305521"/>
    </source>
</evidence>
<feature type="transmembrane region" description="Helical" evidence="5">
    <location>
        <begin position="46"/>
        <end position="65"/>
    </location>
</feature>
<gene>
    <name evidence="8" type="ORF">R9Z33_07865</name>
</gene>
<evidence type="ECO:0000256" key="1">
    <source>
        <dbReference type="ARBA" id="ARBA00023224"/>
    </source>
</evidence>
<dbReference type="InterPro" id="IPR003660">
    <property type="entry name" value="HAMP_dom"/>
</dbReference>
<feature type="transmembrane region" description="Helical" evidence="5">
    <location>
        <begin position="12"/>
        <end position="34"/>
    </location>
</feature>
<dbReference type="PRINTS" id="PR00260">
    <property type="entry name" value="CHEMTRNSDUCR"/>
</dbReference>
<keyword evidence="9" id="KW-1185">Reference proteome</keyword>
<protein>
    <submittedName>
        <fullName evidence="8">Methyl-accepting chemotaxis protein</fullName>
    </submittedName>
</protein>
<dbReference type="InterPro" id="IPR004090">
    <property type="entry name" value="Chemotax_Me-accpt_rcpt"/>
</dbReference>
<evidence type="ECO:0000256" key="4">
    <source>
        <dbReference type="SAM" id="MobiDB-lite"/>
    </source>
</evidence>
<organism evidence="8 9">
    <name type="scientific">Sediminicoccus rosea</name>
    <dbReference type="NCBI Taxonomy" id="1225128"/>
    <lineage>
        <taxon>Bacteria</taxon>
        <taxon>Pseudomonadati</taxon>
        <taxon>Pseudomonadota</taxon>
        <taxon>Alphaproteobacteria</taxon>
        <taxon>Acetobacterales</taxon>
        <taxon>Roseomonadaceae</taxon>
        <taxon>Sediminicoccus</taxon>
    </lineage>
</organism>